<dbReference type="InterPro" id="IPR052509">
    <property type="entry name" value="Metal_resp_DNA-bind_regulator"/>
</dbReference>
<evidence type="ECO:0000259" key="1">
    <source>
        <dbReference type="Pfam" id="PF03551"/>
    </source>
</evidence>
<dbReference type="Gene3D" id="1.10.10.10">
    <property type="entry name" value="Winged helix-like DNA-binding domain superfamily/Winged helix DNA-binding domain"/>
    <property type="match status" value="1"/>
</dbReference>
<proteinExistence type="predicted"/>
<dbReference type="InterPro" id="IPR036390">
    <property type="entry name" value="WH_DNA-bd_sf"/>
</dbReference>
<dbReference type="InterPro" id="IPR036388">
    <property type="entry name" value="WH-like_DNA-bd_sf"/>
</dbReference>
<sequence>MARTPNTDLTLLEQQVMLAALRLHPRGYGVTIQEEIESRAKRSMSLGSIYAALSRLEQKGFMETKEGEATQERGGRRKTYFTLTGVGRRALDESMNAIDRLRHDLPIGEVAR</sequence>
<dbReference type="SUPFAM" id="SSF46785">
    <property type="entry name" value="Winged helix' DNA-binding domain"/>
    <property type="match status" value="1"/>
</dbReference>
<protein>
    <submittedName>
        <fullName evidence="2">Putative Transcriptional regulator,PadR-like family</fullName>
    </submittedName>
</protein>
<dbReference type="Pfam" id="PF03551">
    <property type="entry name" value="PadR"/>
    <property type="match status" value="1"/>
</dbReference>
<dbReference type="PANTHER" id="PTHR33169:SF14">
    <property type="entry name" value="TRANSCRIPTIONAL REGULATOR RV3488"/>
    <property type="match status" value="1"/>
</dbReference>
<dbReference type="AlphaFoldDB" id="A0A212L216"/>
<dbReference type="EMBL" id="FMJD01000002">
    <property type="protein sequence ID" value="SCM71593.1"/>
    <property type="molecule type" value="Genomic_DNA"/>
</dbReference>
<organism evidence="2">
    <name type="scientific">uncultured Pleomorphomonas sp</name>
    <dbReference type="NCBI Taxonomy" id="442121"/>
    <lineage>
        <taxon>Bacteria</taxon>
        <taxon>Pseudomonadati</taxon>
        <taxon>Pseudomonadota</taxon>
        <taxon>Alphaproteobacteria</taxon>
        <taxon>Hyphomicrobiales</taxon>
        <taxon>Pleomorphomonadaceae</taxon>
        <taxon>Pleomorphomonas</taxon>
        <taxon>environmental samples</taxon>
    </lineage>
</organism>
<gene>
    <name evidence="2" type="ORF">KL86PLE_100277</name>
</gene>
<evidence type="ECO:0000313" key="2">
    <source>
        <dbReference type="EMBL" id="SCM71593.1"/>
    </source>
</evidence>
<dbReference type="RefSeq" id="WP_288199077.1">
    <property type="nucleotide sequence ID" value="NZ_LT608334.1"/>
</dbReference>
<dbReference type="InterPro" id="IPR005149">
    <property type="entry name" value="Tscrpt_reg_PadR_N"/>
</dbReference>
<reference evidence="2" key="1">
    <citation type="submission" date="2016-08" db="EMBL/GenBank/DDBJ databases">
        <authorList>
            <person name="Seilhamer J.J."/>
        </authorList>
    </citation>
    <scope>NUCLEOTIDE SEQUENCE</scope>
    <source>
        <strain evidence="2">86</strain>
    </source>
</reference>
<dbReference type="PANTHER" id="PTHR33169">
    <property type="entry name" value="PADR-FAMILY TRANSCRIPTIONAL REGULATOR"/>
    <property type="match status" value="1"/>
</dbReference>
<accession>A0A212L216</accession>
<feature type="domain" description="Transcription regulator PadR N-terminal" evidence="1">
    <location>
        <begin position="18"/>
        <end position="92"/>
    </location>
</feature>
<name>A0A212L216_9HYPH</name>